<reference evidence="1 2" key="1">
    <citation type="submission" date="2020-08" db="EMBL/GenBank/DDBJ databases">
        <title>Sequencing the genomes of 1000 actinobacteria strains.</title>
        <authorList>
            <person name="Klenk H.-P."/>
        </authorList>
    </citation>
    <scope>NUCLEOTIDE SEQUENCE [LARGE SCALE GENOMIC DNA]</scope>
    <source>
        <strain evidence="1 2">DSM 44230</strain>
    </source>
</reference>
<sequence length="262" mass="28192">MAEYSTETQPPGLASPEVSDWTEVRTGSVCCDHVCWYLPTSAPGGRALGAHAHDGENLGLLHPAPPVLATAGSFGAPVSHRGHLDVPVTGPAGIWRLRPDGTAQSWLPARELPEEGLFTWCGNQLGLLYTSATHHPRTLRAYDPTTLSHLPYWDIDLGPSPLPLTHIRGGVFTPNRRLLLVASGPDGVNTLACFDLVQNPRHHRHPLSARCSGARLLPEITGEITGLAIRPVWIGDTYAPVHILSTAGFPAHSFRVPDPDNL</sequence>
<organism evidence="1 2">
    <name type="scientific">Crossiella cryophila</name>
    <dbReference type="NCBI Taxonomy" id="43355"/>
    <lineage>
        <taxon>Bacteria</taxon>
        <taxon>Bacillati</taxon>
        <taxon>Actinomycetota</taxon>
        <taxon>Actinomycetes</taxon>
        <taxon>Pseudonocardiales</taxon>
        <taxon>Pseudonocardiaceae</taxon>
        <taxon>Crossiella</taxon>
    </lineage>
</organism>
<dbReference type="RefSeq" id="WP_185004888.1">
    <property type="nucleotide sequence ID" value="NZ_BAAAUI010000048.1"/>
</dbReference>
<evidence type="ECO:0000313" key="2">
    <source>
        <dbReference type="Proteomes" id="UP000533598"/>
    </source>
</evidence>
<name>A0A7W7CGK1_9PSEU</name>
<dbReference type="AlphaFoldDB" id="A0A7W7CGK1"/>
<comment type="caution">
    <text evidence="1">The sequence shown here is derived from an EMBL/GenBank/DDBJ whole genome shotgun (WGS) entry which is preliminary data.</text>
</comment>
<dbReference type="EMBL" id="JACHMH010000001">
    <property type="protein sequence ID" value="MBB4679099.1"/>
    <property type="molecule type" value="Genomic_DNA"/>
</dbReference>
<proteinExistence type="predicted"/>
<protein>
    <submittedName>
        <fullName evidence="1">Uncharacterized protein</fullName>
    </submittedName>
</protein>
<keyword evidence="2" id="KW-1185">Reference proteome</keyword>
<gene>
    <name evidence="1" type="ORF">HNR67_005217</name>
</gene>
<accession>A0A7W7CGK1</accession>
<dbReference type="SUPFAM" id="SSF63829">
    <property type="entry name" value="Calcium-dependent phosphotriesterase"/>
    <property type="match status" value="1"/>
</dbReference>
<evidence type="ECO:0000313" key="1">
    <source>
        <dbReference type="EMBL" id="MBB4679099.1"/>
    </source>
</evidence>
<dbReference type="Proteomes" id="UP000533598">
    <property type="component" value="Unassembled WGS sequence"/>
</dbReference>